<accession>A0A6J1TY39</accession>
<feature type="coiled-coil region" evidence="1">
    <location>
        <begin position="411"/>
        <end position="483"/>
    </location>
</feature>
<evidence type="ECO:0000313" key="4">
    <source>
        <dbReference type="RefSeq" id="XP_026523000.1"/>
    </source>
</evidence>
<feature type="coiled-coil region" evidence="1">
    <location>
        <begin position="600"/>
        <end position="627"/>
    </location>
</feature>
<reference evidence="4" key="1">
    <citation type="submission" date="2025-08" db="UniProtKB">
        <authorList>
            <consortium name="RefSeq"/>
        </authorList>
    </citation>
    <scope>IDENTIFICATION</scope>
</reference>
<dbReference type="AlphaFoldDB" id="A0A6J1TY39"/>
<protein>
    <submittedName>
        <fullName evidence="4">Coiled-coil domain-containing protein 110</fullName>
    </submittedName>
</protein>
<organism evidence="3 4">
    <name type="scientific">Notechis scutatus</name>
    <name type="common">mainland tiger snake</name>
    <dbReference type="NCBI Taxonomy" id="8663"/>
    <lineage>
        <taxon>Eukaryota</taxon>
        <taxon>Metazoa</taxon>
        <taxon>Chordata</taxon>
        <taxon>Craniata</taxon>
        <taxon>Vertebrata</taxon>
        <taxon>Euteleostomi</taxon>
        <taxon>Lepidosauria</taxon>
        <taxon>Squamata</taxon>
        <taxon>Bifurcata</taxon>
        <taxon>Unidentata</taxon>
        <taxon>Episquamata</taxon>
        <taxon>Toxicofera</taxon>
        <taxon>Serpentes</taxon>
        <taxon>Colubroidea</taxon>
        <taxon>Elapidae</taxon>
        <taxon>Hydrophiinae</taxon>
        <taxon>Notechis</taxon>
    </lineage>
</organism>
<keyword evidence="3" id="KW-1185">Reference proteome</keyword>
<dbReference type="GeneID" id="113411896"/>
<dbReference type="Proteomes" id="UP000504612">
    <property type="component" value="Unplaced"/>
</dbReference>
<dbReference type="CTD" id="256309"/>
<dbReference type="KEGG" id="nss:113411896"/>
<gene>
    <name evidence="4" type="primary">CCDC110</name>
</gene>
<name>A0A6J1TY39_9SAUR</name>
<evidence type="ECO:0000256" key="2">
    <source>
        <dbReference type="SAM" id="MobiDB-lite"/>
    </source>
</evidence>
<keyword evidence="1" id="KW-0175">Coiled coil</keyword>
<proteinExistence type="predicted"/>
<feature type="coiled-coil region" evidence="1">
    <location>
        <begin position="516"/>
        <end position="564"/>
    </location>
</feature>
<evidence type="ECO:0000256" key="1">
    <source>
        <dbReference type="SAM" id="Coils"/>
    </source>
</evidence>
<sequence length="830" mass="96185">MSAFEYSEILCAGEISKLTVRICCFDFSEIFTSGRDGQLKPQSTLEILQQQLESFQTLQQQTLENVSMVQTEIHEILNKNLTDMKSPDNLLFPTTSINITTPREYQEALYFKKQLHPDKKSDTSHGSENKFSSEFKNRILNKYKATGISENHTQESRNKPVPSLNNDDDIKNFSNSTFSPSYVGLGSENMTHLRLLKNYSEHKPSTVFHNYEGEESFSDNVSPFKDLKEENKKATRHELSHILELQNSNSVCGKDNDSGYLSEQDLIEKIVDMSNYDFKLRRFSELEGSTDEFQTVTSSSSENYQSTLKTTRKDKYKNKEHLMKDSAIDKLQINLFSKVLKKNETQLLKSNQEFQNYVDLEFSDINSVPDDYAESRRLLHLPLGESDQGQKKEMILHEDTKTQMKPLADVIQCLTEQNSKYQNQIKELHDENNNLQGKLVKSDGDSKECLKELKRLLKKCKELQQQKLALEEKQDQLYDQNQRIMRDVNYFQKKDQKAQESLALFSKEKSNLIATLGSLENKVLVLQEEKKTLGDEVCQLKEEKQLLGKELGEKQNEIQKWKENEKIAVSDMEAVLRMLQSFKDEKLNSDKTLHVALSSQKVLEKELQDAQTDRAQVEEKLLTERKNAKIESGVLKTTLSNTERECDRLRTMITTITEDNKVLKKQLNEFKEETYECKHKIRQLSETLLLKENVTRSIENERDALRFEAQRLQKNNANLKEQVTTLANEQYKQECKSRSQKKNDFSLDSTQICEEISRYQRISLMRDLPEYEKIAEIQTTLEEELSIETSHGKVKNHYSTFTISCSNATTGDLDFPVIVWKKCSIFCSVP</sequence>
<feature type="region of interest" description="Disordered" evidence="2">
    <location>
        <begin position="146"/>
        <end position="171"/>
    </location>
</feature>
<evidence type="ECO:0000313" key="3">
    <source>
        <dbReference type="Proteomes" id="UP000504612"/>
    </source>
</evidence>
<dbReference type="RefSeq" id="XP_026523000.1">
    <property type="nucleotide sequence ID" value="XM_026667215.1"/>
</dbReference>
<feature type="coiled-coil region" evidence="1">
    <location>
        <begin position="653"/>
        <end position="729"/>
    </location>
</feature>